<evidence type="ECO:0000256" key="1">
    <source>
        <dbReference type="SAM" id="MobiDB-lite"/>
    </source>
</evidence>
<dbReference type="GO" id="GO:0005840">
    <property type="term" value="C:ribosome"/>
    <property type="evidence" value="ECO:0007669"/>
    <property type="project" value="InterPro"/>
</dbReference>
<evidence type="ECO:0000313" key="2">
    <source>
        <dbReference type="EMBL" id="KAF2102953.1"/>
    </source>
</evidence>
<dbReference type="Proteomes" id="UP000799772">
    <property type="component" value="Unassembled WGS sequence"/>
</dbReference>
<feature type="region of interest" description="Disordered" evidence="1">
    <location>
        <begin position="124"/>
        <end position="157"/>
    </location>
</feature>
<evidence type="ECO:0000313" key="3">
    <source>
        <dbReference type="Proteomes" id="UP000799772"/>
    </source>
</evidence>
<keyword evidence="3" id="KW-1185">Reference proteome</keyword>
<dbReference type="OrthoDB" id="409928at2759"/>
<evidence type="ECO:0008006" key="4">
    <source>
        <dbReference type="Google" id="ProtNLM"/>
    </source>
</evidence>
<organism evidence="2 3">
    <name type="scientific">Rhizodiscina lignyota</name>
    <dbReference type="NCBI Taxonomy" id="1504668"/>
    <lineage>
        <taxon>Eukaryota</taxon>
        <taxon>Fungi</taxon>
        <taxon>Dikarya</taxon>
        <taxon>Ascomycota</taxon>
        <taxon>Pezizomycotina</taxon>
        <taxon>Dothideomycetes</taxon>
        <taxon>Pleosporomycetidae</taxon>
        <taxon>Aulographales</taxon>
        <taxon>Rhizodiscinaceae</taxon>
        <taxon>Rhizodiscina</taxon>
    </lineage>
</organism>
<name>A0A9P4IPC3_9PEZI</name>
<dbReference type="SUPFAM" id="SSF56047">
    <property type="entry name" value="Ribosomal protein S8"/>
    <property type="match status" value="2"/>
</dbReference>
<dbReference type="InterPro" id="IPR035987">
    <property type="entry name" value="Ribosomal_uS8_sf"/>
</dbReference>
<comment type="caution">
    <text evidence="2">The sequence shown here is derived from an EMBL/GenBank/DDBJ whole genome shotgun (WGS) entry which is preliminary data.</text>
</comment>
<sequence>MSLQNLAHVCSHLQNASRGRLGITSISLTKLHLALALCLQKQGFISTVQIGGQKPPEPLRDTILPQDAQTLTYDEYRDLMDLFSENKEARRHMPWHHVPERPKGDINALGSDILYAIHNSSAEQRAASRTSEVRDVDASSPEAPEPTPTPPSIQDGEALPTLSEEQYALKPWMFLYRNASPLPLTSYLTNPSLFTTNTSQRLLSFERWQASQNALAHGHQSSSAAHLALQPWDAYPDPHPFWRSYRAAPNPWALIPANPAQRRLWLGLKYWNNEPVIGSMGLVSKPTRKVTLRLLDLGKLVQGMNAKSEKGVIVRGLNKVGECLFVRTPLGMLEARECVQRRVGGMAMCRVS</sequence>
<reference evidence="2" key="1">
    <citation type="journal article" date="2020" name="Stud. Mycol.">
        <title>101 Dothideomycetes genomes: a test case for predicting lifestyles and emergence of pathogens.</title>
        <authorList>
            <person name="Haridas S."/>
            <person name="Albert R."/>
            <person name="Binder M."/>
            <person name="Bloem J."/>
            <person name="Labutti K."/>
            <person name="Salamov A."/>
            <person name="Andreopoulos B."/>
            <person name="Baker S."/>
            <person name="Barry K."/>
            <person name="Bills G."/>
            <person name="Bluhm B."/>
            <person name="Cannon C."/>
            <person name="Castanera R."/>
            <person name="Culley D."/>
            <person name="Daum C."/>
            <person name="Ezra D."/>
            <person name="Gonzalez J."/>
            <person name="Henrissat B."/>
            <person name="Kuo A."/>
            <person name="Liang C."/>
            <person name="Lipzen A."/>
            <person name="Lutzoni F."/>
            <person name="Magnuson J."/>
            <person name="Mondo S."/>
            <person name="Nolan M."/>
            <person name="Ohm R."/>
            <person name="Pangilinan J."/>
            <person name="Park H.-J."/>
            <person name="Ramirez L."/>
            <person name="Alfaro M."/>
            <person name="Sun H."/>
            <person name="Tritt A."/>
            <person name="Yoshinaga Y."/>
            <person name="Zwiers L.-H."/>
            <person name="Turgeon B."/>
            <person name="Goodwin S."/>
            <person name="Spatafora J."/>
            <person name="Crous P."/>
            <person name="Grigoriev I."/>
        </authorList>
    </citation>
    <scope>NUCLEOTIDE SEQUENCE</scope>
    <source>
        <strain evidence="2">CBS 133067</strain>
    </source>
</reference>
<proteinExistence type="predicted"/>
<dbReference type="GO" id="GO:0003735">
    <property type="term" value="F:structural constituent of ribosome"/>
    <property type="evidence" value="ECO:0007669"/>
    <property type="project" value="InterPro"/>
</dbReference>
<dbReference type="Gene3D" id="3.30.1490.10">
    <property type="match status" value="1"/>
</dbReference>
<gene>
    <name evidence="2" type="ORF">NA57DRAFT_52494</name>
</gene>
<dbReference type="EMBL" id="ML978122">
    <property type="protein sequence ID" value="KAF2102953.1"/>
    <property type="molecule type" value="Genomic_DNA"/>
</dbReference>
<dbReference type="GO" id="GO:0006412">
    <property type="term" value="P:translation"/>
    <property type="evidence" value="ECO:0007669"/>
    <property type="project" value="InterPro"/>
</dbReference>
<accession>A0A9P4IPC3</accession>
<dbReference type="AlphaFoldDB" id="A0A9P4IPC3"/>
<protein>
    <recommendedName>
        <fullName evidence="4">Ribosomal protein S8</fullName>
    </recommendedName>
</protein>